<name>A0A2P7EC35_9SYNE</name>
<dbReference type="InterPro" id="IPR029063">
    <property type="entry name" value="SAM-dependent_MTases_sf"/>
</dbReference>
<keyword evidence="1" id="KW-0808">Transferase</keyword>
<organism evidence="4 5">
    <name type="scientific">Synechococcus lacustris str. Tous</name>
    <dbReference type="NCBI Taxonomy" id="1910958"/>
    <lineage>
        <taxon>Bacteria</taxon>
        <taxon>Bacillati</taxon>
        <taxon>Cyanobacteriota</taxon>
        <taxon>Cyanophyceae</taxon>
        <taxon>Synechococcales</taxon>
        <taxon>Synechococcaceae</taxon>
        <taxon>Synechococcus</taxon>
    </lineage>
</organism>
<dbReference type="CDD" id="cd02440">
    <property type="entry name" value="AdoMet_MTases"/>
    <property type="match status" value="1"/>
</dbReference>
<accession>A0A2P7EC35</accession>
<evidence type="ECO:0000256" key="1">
    <source>
        <dbReference type="ARBA" id="ARBA00022679"/>
    </source>
</evidence>
<dbReference type="Pfam" id="PF02709">
    <property type="entry name" value="Glyco_transf_7C"/>
    <property type="match status" value="1"/>
</dbReference>
<dbReference type="Proteomes" id="UP000240206">
    <property type="component" value="Unassembled WGS sequence"/>
</dbReference>
<dbReference type="EMBL" id="PXVC01000077">
    <property type="protein sequence ID" value="PSI00764.1"/>
    <property type="molecule type" value="Genomic_DNA"/>
</dbReference>
<evidence type="ECO:0000259" key="3">
    <source>
        <dbReference type="Pfam" id="PF02709"/>
    </source>
</evidence>
<evidence type="ECO:0000313" key="5">
    <source>
        <dbReference type="Proteomes" id="UP000240206"/>
    </source>
</evidence>
<sequence length="532" mass="60864">MLDPIGDGSDQMEVIKGNQAPSPQGILSLSVITVAQNRTEHLLESAAAIARWNGHREHIILDWNSSPAILRGDLPDDPRIRLVRVEGEKQWWLTRAYNQAVKLSQEYWLLKVDADCVLENAFFEAFQPDRATLQTCWHHSGLASESNFGSWGLFCVERGAFQRCGGFNEWLFGWGFDDTDLYERILETPNTTLALLPKCGVHMLHHDNISRFGANYPNKYHLWAGWLLEAQRQGNIYIASCSREAWNKIGPERFERTSQNDALPSTTWLRIKRQRMLRSLVIQPMQKMVSAISLLMPDYLIRMILKMVGLLDWPHCSTLPPHGEEGVRSLGHRRYVGGLWKQMGTLQFEFLIEQGLKPNHRLLDIGCGSLRLGSRLIPYLQPGNYIGIEKEQSLLDAGLLYELPDQVIKDRKPVLIQSSNFEFELIQCYVDMAIANSLFTHLPAEHILICLKRLKPWLKQGACLYASFFEVSHEYENPIYPHDHGFFAYTKAQMLNFGVEAGLTAHYIGNWNHPRGQKMMVFEQVSAHPALN</sequence>
<dbReference type="RefSeq" id="WP_106500738.1">
    <property type="nucleotide sequence ID" value="NZ_PXVC01000077.1"/>
</dbReference>
<feature type="domain" description="Glycosyltransferase 2-like" evidence="2">
    <location>
        <begin position="30"/>
        <end position="124"/>
    </location>
</feature>
<dbReference type="Gene3D" id="3.40.50.150">
    <property type="entry name" value="Vaccinia Virus protein VP39"/>
    <property type="match status" value="1"/>
</dbReference>
<dbReference type="GO" id="GO:0016740">
    <property type="term" value="F:transferase activity"/>
    <property type="evidence" value="ECO:0007669"/>
    <property type="project" value="UniProtKB-KW"/>
</dbReference>
<dbReference type="PANTHER" id="PTHR37886:SF1">
    <property type="entry name" value="S-ADENOSYL-L-METHIONINE-DEPENDENT METHYLTRANSFERASES SUPERFAMILY PROTEIN"/>
    <property type="match status" value="1"/>
</dbReference>
<dbReference type="InterPro" id="IPR027791">
    <property type="entry name" value="Galactosyl_T_C"/>
</dbReference>
<dbReference type="InterPro" id="IPR001173">
    <property type="entry name" value="Glyco_trans_2-like"/>
</dbReference>
<dbReference type="InterPro" id="IPR029044">
    <property type="entry name" value="Nucleotide-diphossugar_trans"/>
</dbReference>
<comment type="caution">
    <text evidence="4">The sequence shown here is derived from an EMBL/GenBank/DDBJ whole genome shotgun (WGS) entry which is preliminary data.</text>
</comment>
<dbReference type="CDD" id="cd00761">
    <property type="entry name" value="Glyco_tranf_GTA_type"/>
    <property type="match status" value="1"/>
</dbReference>
<dbReference type="PANTHER" id="PTHR37886">
    <property type="entry name" value="S-ADENOSYL-L-METHIONINE-DEPENDENT METHYLTRANSFERASES SUPERFAMILY PROTEIN"/>
    <property type="match status" value="1"/>
</dbReference>
<dbReference type="Pfam" id="PF00535">
    <property type="entry name" value="Glycos_transf_2"/>
    <property type="match status" value="1"/>
</dbReference>
<dbReference type="AlphaFoldDB" id="A0A2P7EC35"/>
<feature type="domain" description="Galactosyltransferase C-terminal" evidence="3">
    <location>
        <begin position="143"/>
        <end position="188"/>
    </location>
</feature>
<gene>
    <name evidence="4" type="ORF">C7K08_11415</name>
</gene>
<keyword evidence="5" id="KW-1185">Reference proteome</keyword>
<proteinExistence type="predicted"/>
<evidence type="ECO:0000259" key="2">
    <source>
        <dbReference type="Pfam" id="PF00535"/>
    </source>
</evidence>
<dbReference type="Gene3D" id="3.90.550.10">
    <property type="entry name" value="Spore Coat Polysaccharide Biosynthesis Protein SpsA, Chain A"/>
    <property type="match status" value="1"/>
</dbReference>
<evidence type="ECO:0000313" key="4">
    <source>
        <dbReference type="EMBL" id="PSI00764.1"/>
    </source>
</evidence>
<reference evidence="5" key="1">
    <citation type="submission" date="2018-03" db="EMBL/GenBank/DDBJ databases">
        <title>Ecological and genomic features of two cosmopolitan and abundant freshwater picocyanobacteria.</title>
        <authorList>
            <person name="Cabello-Yeves P.J."/>
            <person name="Picazo A."/>
            <person name="Camacho A."/>
            <person name="Callieri C."/>
            <person name="Rosselli R."/>
            <person name="Roda-Garcia J."/>
            <person name="Coutinho F.H."/>
            <person name="Rodriguez-Valera F."/>
        </authorList>
    </citation>
    <scope>NUCLEOTIDE SEQUENCE [LARGE SCALE GENOMIC DNA]</scope>
    <source>
        <strain evidence="5">Tous</strain>
    </source>
</reference>
<dbReference type="SUPFAM" id="SSF53335">
    <property type="entry name" value="S-adenosyl-L-methionine-dependent methyltransferases"/>
    <property type="match status" value="1"/>
</dbReference>
<dbReference type="SUPFAM" id="SSF53448">
    <property type="entry name" value="Nucleotide-diphospho-sugar transferases"/>
    <property type="match status" value="1"/>
</dbReference>
<protein>
    <submittedName>
        <fullName evidence="4">Uncharacterized protein</fullName>
    </submittedName>
</protein>